<protein>
    <submittedName>
        <fullName evidence="1">Uncharacterized protein</fullName>
    </submittedName>
</protein>
<comment type="caution">
    <text evidence="1">The sequence shown here is derived from an EMBL/GenBank/DDBJ whole genome shotgun (WGS) entry which is preliminary data.</text>
</comment>
<dbReference type="Proteomes" id="UP000215596">
    <property type="component" value="Unassembled WGS sequence"/>
</dbReference>
<proteinExistence type="predicted"/>
<accession>A0A268EJ19</accession>
<reference evidence="1 2" key="1">
    <citation type="submission" date="2017-07" db="EMBL/GenBank/DDBJ databases">
        <title>Isolation and whole genome analysis of endospore-forming bacteria from heroin.</title>
        <authorList>
            <person name="Kalinowski J."/>
            <person name="Ahrens B."/>
            <person name="Al-Dilaimi A."/>
            <person name="Winkler A."/>
            <person name="Wibberg D."/>
            <person name="Schleenbecker U."/>
            <person name="Ruckert C."/>
            <person name="Wolfel R."/>
            <person name="Grass G."/>
        </authorList>
    </citation>
    <scope>NUCLEOTIDE SEQUENCE [LARGE SCALE GENOMIC DNA]</scope>
    <source>
        <strain evidence="1 2">7537-G1</strain>
    </source>
</reference>
<sequence length="90" mass="10409">MANSICCGKKMQFNDNSITNVVERGQLYPNSTPIFYCDVCHSYYDGFTAHEPTMSKFTNDQVKEIGCESWFHPDVMARLQNMRDLTKDDK</sequence>
<organism evidence="1 2">
    <name type="scientific">Paenibacillus campinasensis</name>
    <dbReference type="NCBI Taxonomy" id="66347"/>
    <lineage>
        <taxon>Bacteria</taxon>
        <taxon>Bacillati</taxon>
        <taxon>Bacillota</taxon>
        <taxon>Bacilli</taxon>
        <taxon>Bacillales</taxon>
        <taxon>Paenibacillaceae</taxon>
        <taxon>Paenibacillus</taxon>
    </lineage>
</organism>
<evidence type="ECO:0000313" key="1">
    <source>
        <dbReference type="EMBL" id="PAD73074.1"/>
    </source>
</evidence>
<dbReference type="AlphaFoldDB" id="A0A268EJ19"/>
<dbReference type="RefSeq" id="WP_095267353.1">
    <property type="nucleotide sequence ID" value="NZ_NPBY01000073.1"/>
</dbReference>
<dbReference type="EMBL" id="NPBY01000073">
    <property type="protein sequence ID" value="PAD73074.1"/>
    <property type="molecule type" value="Genomic_DNA"/>
</dbReference>
<gene>
    <name evidence="1" type="ORF">CHH67_21075</name>
</gene>
<name>A0A268EJ19_9BACL</name>
<evidence type="ECO:0000313" key="2">
    <source>
        <dbReference type="Proteomes" id="UP000215596"/>
    </source>
</evidence>